<sequence length="97" mass="10821">MSDMIRYDYATIRGALDDIAQRTGVLMQQADAIRTEQNKFAGAWEDEESATAYQAVQTRWNTSFEDINDLLTRVKAAAENAVVSMQQTNSKAAQGWA</sequence>
<dbReference type="Pfam" id="PF06013">
    <property type="entry name" value="WXG100"/>
    <property type="match status" value="1"/>
</dbReference>
<dbReference type="Gene3D" id="1.10.287.1060">
    <property type="entry name" value="ESAT-6-like"/>
    <property type="match status" value="1"/>
</dbReference>
<organism evidence="1 2">
    <name type="scientific">Tsukamurella pulmonis</name>
    <dbReference type="NCBI Taxonomy" id="47312"/>
    <lineage>
        <taxon>Bacteria</taxon>
        <taxon>Bacillati</taxon>
        <taxon>Actinomycetota</taxon>
        <taxon>Actinomycetes</taxon>
        <taxon>Mycobacteriales</taxon>
        <taxon>Tsukamurellaceae</taxon>
        <taxon>Tsukamurella</taxon>
    </lineage>
</organism>
<reference evidence="2" key="1">
    <citation type="submission" date="2016-10" db="EMBL/GenBank/DDBJ databases">
        <authorList>
            <person name="Varghese N."/>
            <person name="Submissions S."/>
        </authorList>
    </citation>
    <scope>NUCLEOTIDE SEQUENCE [LARGE SCALE GENOMIC DNA]</scope>
    <source>
        <strain evidence="2">DSM 44142</strain>
    </source>
</reference>
<evidence type="ECO:0000313" key="1">
    <source>
        <dbReference type="EMBL" id="SDQ64341.1"/>
    </source>
</evidence>
<dbReference type="RefSeq" id="WP_082756630.1">
    <property type="nucleotide sequence ID" value="NZ_AP025457.1"/>
</dbReference>
<dbReference type="InterPro" id="IPR010310">
    <property type="entry name" value="T7SS_ESAT-6-like"/>
</dbReference>
<protein>
    <submittedName>
        <fullName evidence="1">Proteins of 100 residues with WXG</fullName>
    </submittedName>
</protein>
<proteinExistence type="predicted"/>
<dbReference type="STRING" id="47312.SAMN04489765_1237"/>
<evidence type="ECO:0000313" key="2">
    <source>
        <dbReference type="Proteomes" id="UP000183053"/>
    </source>
</evidence>
<name>A0A1H1CJD1_9ACTN</name>
<accession>A0A1H1CJD1</accession>
<dbReference type="InterPro" id="IPR036689">
    <property type="entry name" value="ESAT-6-like_sf"/>
</dbReference>
<keyword evidence="2" id="KW-1185">Reference proteome</keyword>
<gene>
    <name evidence="1" type="ORF">SAMN04489765_1237</name>
</gene>
<dbReference type="Proteomes" id="UP000183053">
    <property type="component" value="Unassembled WGS sequence"/>
</dbReference>
<dbReference type="OrthoDB" id="3387628at2"/>
<dbReference type="AlphaFoldDB" id="A0A1H1CJD1"/>
<dbReference type="SUPFAM" id="SSF140453">
    <property type="entry name" value="EsxAB dimer-like"/>
    <property type="match status" value="1"/>
</dbReference>
<dbReference type="EMBL" id="FNLF01000002">
    <property type="protein sequence ID" value="SDQ64341.1"/>
    <property type="molecule type" value="Genomic_DNA"/>
</dbReference>